<name>W7LB98_CYTFI</name>
<dbReference type="Pfam" id="PF07563">
    <property type="entry name" value="DUF1541"/>
    <property type="match status" value="2"/>
</dbReference>
<feature type="domain" description="DUF1541" evidence="3">
    <location>
        <begin position="171"/>
        <end position="221"/>
    </location>
</feature>
<accession>W7LB98</accession>
<dbReference type="EMBL" id="APVL01000019">
    <property type="protein sequence ID" value="EWG09264.1"/>
    <property type="molecule type" value="Genomic_DNA"/>
</dbReference>
<evidence type="ECO:0000313" key="4">
    <source>
        <dbReference type="EMBL" id="EWG09264.1"/>
    </source>
</evidence>
<dbReference type="Proteomes" id="UP000019270">
    <property type="component" value="Unassembled WGS sequence"/>
</dbReference>
<feature type="coiled-coil region" evidence="1">
    <location>
        <begin position="79"/>
        <end position="113"/>
    </location>
</feature>
<keyword evidence="2" id="KW-0732">Signal</keyword>
<evidence type="ECO:0000313" key="5">
    <source>
        <dbReference type="Proteomes" id="UP000019270"/>
    </source>
</evidence>
<comment type="caution">
    <text evidence="4">The sequence shown here is derived from an EMBL/GenBank/DDBJ whole genome shotgun (WGS) entry which is preliminary data.</text>
</comment>
<dbReference type="InterPro" id="IPR011438">
    <property type="entry name" value="DUF1541"/>
</dbReference>
<organism evidence="4 5">
    <name type="scientific">Cytobacillus firmus DS1</name>
    <dbReference type="NCBI Taxonomy" id="1307436"/>
    <lineage>
        <taxon>Bacteria</taxon>
        <taxon>Bacillati</taxon>
        <taxon>Bacillota</taxon>
        <taxon>Bacilli</taxon>
        <taxon>Bacillales</taxon>
        <taxon>Bacillaceae</taxon>
        <taxon>Cytobacillus</taxon>
    </lineage>
</organism>
<gene>
    <name evidence="4" type="ORF">PBF_19863</name>
</gene>
<dbReference type="Gene3D" id="2.30.30.1210">
    <property type="entry name" value="Domain of unknown function DUF1541"/>
    <property type="match status" value="1"/>
</dbReference>
<evidence type="ECO:0000256" key="2">
    <source>
        <dbReference type="SAM" id="SignalP"/>
    </source>
</evidence>
<feature type="domain" description="DUF1541" evidence="3">
    <location>
        <begin position="234"/>
        <end position="284"/>
    </location>
</feature>
<feature type="chain" id="PRO_5004895472" description="DUF1541 domain-containing protein" evidence="2">
    <location>
        <begin position="28"/>
        <end position="291"/>
    </location>
</feature>
<reference evidence="4 5" key="2">
    <citation type="journal article" date="2016" name="Sci. Rep.">
        <title>A novel serine protease, Sep1, from Bacillus firmus DS-1 has nematicidal activity and degrades multiple intestinal-associated nematode proteins.</title>
        <authorList>
            <person name="Geng C."/>
            <person name="Nie X."/>
            <person name="Tang Z."/>
            <person name="Zhang Y."/>
            <person name="Lin J."/>
            <person name="Sun M."/>
            <person name="Peng D."/>
        </authorList>
    </citation>
    <scope>NUCLEOTIDE SEQUENCE [LARGE SCALE GENOMIC DNA]</scope>
    <source>
        <strain evidence="4 5">DS1</strain>
    </source>
</reference>
<protein>
    <recommendedName>
        <fullName evidence="3">DUF1541 domain-containing protein</fullName>
    </recommendedName>
</protein>
<evidence type="ECO:0000256" key="1">
    <source>
        <dbReference type="SAM" id="Coils"/>
    </source>
</evidence>
<feature type="signal peptide" evidence="2">
    <location>
        <begin position="1"/>
        <end position="27"/>
    </location>
</feature>
<sequence>MTNKILKISGLGLASLGIVFSAGGVSADAHNMGVKMQNSAQVKAESNFEKNLAKIDKKVNAIIVKIKGIRASLEEPPLSAEEVERYKEYKEEIDDLLNRLNATEKHLEAITKNTDKPNVSSEEIEGLLNEVRLNALEIKETIEFHFAETMSSSGDVPDKLEEAENPAFEIGSQAIIEADHMPGMKGALATIAGAYETTAYSVTYYPTTGEEPVKDHKWVIHEEIENAGEESLKPGTEVTLIADHMEGMDGAKAVIESAAETNVYMLDFTTTTGEKVDNHKWIIESELAPIE</sequence>
<dbReference type="AlphaFoldDB" id="W7LB98"/>
<evidence type="ECO:0000259" key="3">
    <source>
        <dbReference type="Pfam" id="PF07563"/>
    </source>
</evidence>
<reference evidence="5" key="1">
    <citation type="submission" date="2013-03" db="EMBL/GenBank/DDBJ databases">
        <title>Draft genome sequence of Bacillus firmus DS1.</title>
        <authorList>
            <person name="Peng D."/>
            <person name="Zhu L."/>
            <person name="Sun M."/>
        </authorList>
    </citation>
    <scope>NUCLEOTIDE SEQUENCE [LARGE SCALE GENOMIC DNA]</scope>
    <source>
        <strain evidence="5">DS1</strain>
    </source>
</reference>
<keyword evidence="1" id="KW-0175">Coiled coil</keyword>
<dbReference type="PATRIC" id="fig|1307436.3.peg.4248"/>
<proteinExistence type="predicted"/>
<dbReference type="eggNOG" id="COG1388">
    <property type="taxonomic scope" value="Bacteria"/>
</dbReference>